<dbReference type="InterPro" id="IPR051157">
    <property type="entry name" value="PDH/Transketolase"/>
</dbReference>
<dbReference type="InterPro" id="IPR029061">
    <property type="entry name" value="THDP-binding"/>
</dbReference>
<dbReference type="Pfam" id="PF02779">
    <property type="entry name" value="Transket_pyr"/>
    <property type="match status" value="1"/>
</dbReference>
<evidence type="ECO:0000256" key="3">
    <source>
        <dbReference type="ARBA" id="ARBA00023052"/>
    </source>
</evidence>
<dbReference type="Proteomes" id="UP000824001">
    <property type="component" value="Unassembled WGS sequence"/>
</dbReference>
<dbReference type="InterPro" id="IPR009014">
    <property type="entry name" value="Transketo_C/PFOR_II"/>
</dbReference>
<comment type="cofactor">
    <cofactor evidence="1">
        <name>thiamine diphosphate</name>
        <dbReference type="ChEBI" id="CHEBI:58937"/>
    </cofactor>
</comment>
<dbReference type="Gene3D" id="3.40.50.920">
    <property type="match status" value="1"/>
</dbReference>
<dbReference type="SMART" id="SM00861">
    <property type="entry name" value="Transket_pyr"/>
    <property type="match status" value="1"/>
</dbReference>
<dbReference type="SUPFAM" id="SSF52922">
    <property type="entry name" value="TK C-terminal domain-like"/>
    <property type="match status" value="1"/>
</dbReference>
<keyword evidence="3" id="KW-0786">Thiamine pyrophosphate</keyword>
<dbReference type="InterPro" id="IPR033248">
    <property type="entry name" value="Transketolase_C"/>
</dbReference>
<comment type="caution">
    <text evidence="5">The sequence shown here is derived from an EMBL/GenBank/DDBJ whole genome shotgun (WGS) entry which is preliminary data.</text>
</comment>
<protein>
    <submittedName>
        <fullName evidence="5">Transketolase family protein</fullName>
    </submittedName>
</protein>
<evidence type="ECO:0000256" key="1">
    <source>
        <dbReference type="ARBA" id="ARBA00001964"/>
    </source>
</evidence>
<dbReference type="PANTHER" id="PTHR43825:SF1">
    <property type="entry name" value="TRANSKETOLASE-LIKE PYRIMIDINE-BINDING DOMAIN-CONTAINING PROTEIN"/>
    <property type="match status" value="1"/>
</dbReference>
<dbReference type="SUPFAM" id="SSF52518">
    <property type="entry name" value="Thiamin diphosphate-binding fold (THDP-binding)"/>
    <property type="match status" value="1"/>
</dbReference>
<dbReference type="InterPro" id="IPR005475">
    <property type="entry name" value="Transketolase-like_Pyr-bd"/>
</dbReference>
<organism evidence="5 6">
    <name type="scientific">Candidatus Scatomorpha merdipullorum</name>
    <dbReference type="NCBI Taxonomy" id="2840927"/>
    <lineage>
        <taxon>Bacteria</taxon>
        <taxon>Bacillati</taxon>
        <taxon>Bacillota</taxon>
        <taxon>Clostridia</taxon>
        <taxon>Eubacteriales</taxon>
        <taxon>Candidatus Scatomorpha</taxon>
    </lineage>
</organism>
<dbReference type="PANTHER" id="PTHR43825">
    <property type="entry name" value="PYRUVATE DEHYDROGENASE E1 COMPONENT"/>
    <property type="match status" value="1"/>
</dbReference>
<evidence type="ECO:0000313" key="5">
    <source>
        <dbReference type="EMBL" id="HIS67070.1"/>
    </source>
</evidence>
<dbReference type="EMBL" id="DVJK01000161">
    <property type="protein sequence ID" value="HIS67070.1"/>
    <property type="molecule type" value="Genomic_DNA"/>
</dbReference>
<evidence type="ECO:0000313" key="6">
    <source>
        <dbReference type="Proteomes" id="UP000824001"/>
    </source>
</evidence>
<name>A0A9D1FDL8_9FIRM</name>
<dbReference type="AlphaFoldDB" id="A0A9D1FDL8"/>
<gene>
    <name evidence="5" type="ORF">IAC18_05845</name>
</gene>
<evidence type="ECO:0000259" key="4">
    <source>
        <dbReference type="SMART" id="SM00861"/>
    </source>
</evidence>
<sequence length="310" mass="32848">MRAVYAAKLVGMMDAGEPVMALDADLMRPIGVLPYKDSHPESIIDCGIAEANMIGVACGLSAEGFIPFTHSFAVFASRRVMDQVFMSGAYAKQNVKMVGSDPGVCAALNGGTHMAFEDVAMMRAVPELTIVEPTDAVMLENLLPKIAHMRGMAYIRLCRTETERIYERGSDFELGRAALLREGSDLAIIAAGREVPEALRAAEALAAEGISARVLDMFTIKPLDTEAVLSAARETGAVVTAENHSVIGGLGSAVAEAVSGGCPVPVERVGVGDRFGIVGKTGYLMEYFGLTAEDIVRAAHRALERKNGAK</sequence>
<reference evidence="5" key="1">
    <citation type="submission" date="2020-10" db="EMBL/GenBank/DDBJ databases">
        <authorList>
            <person name="Gilroy R."/>
        </authorList>
    </citation>
    <scope>NUCLEOTIDE SEQUENCE</scope>
    <source>
        <strain evidence="5">ChiHjej10B9-9673</strain>
    </source>
</reference>
<evidence type="ECO:0000256" key="2">
    <source>
        <dbReference type="ARBA" id="ARBA00007131"/>
    </source>
</evidence>
<comment type="similarity">
    <text evidence="2">Belongs to the transketolase family.</text>
</comment>
<dbReference type="CDD" id="cd07033">
    <property type="entry name" value="TPP_PYR_DXS_TK_like"/>
    <property type="match status" value="1"/>
</dbReference>
<proteinExistence type="inferred from homology"/>
<accession>A0A9D1FDL8</accession>
<dbReference type="FunFam" id="3.40.50.970:FF:000129">
    <property type="entry name" value="Transketolase"/>
    <property type="match status" value="1"/>
</dbReference>
<reference evidence="5" key="2">
    <citation type="journal article" date="2021" name="PeerJ">
        <title>Extensive microbial diversity within the chicken gut microbiome revealed by metagenomics and culture.</title>
        <authorList>
            <person name="Gilroy R."/>
            <person name="Ravi A."/>
            <person name="Getino M."/>
            <person name="Pursley I."/>
            <person name="Horton D.L."/>
            <person name="Alikhan N.F."/>
            <person name="Baker D."/>
            <person name="Gharbi K."/>
            <person name="Hall N."/>
            <person name="Watson M."/>
            <person name="Adriaenssens E.M."/>
            <person name="Foster-Nyarko E."/>
            <person name="Jarju S."/>
            <person name="Secka A."/>
            <person name="Antonio M."/>
            <person name="Oren A."/>
            <person name="Chaudhuri R.R."/>
            <person name="La Ragione R."/>
            <person name="Hildebrand F."/>
            <person name="Pallen M.J."/>
        </authorList>
    </citation>
    <scope>NUCLEOTIDE SEQUENCE</scope>
    <source>
        <strain evidence="5">ChiHjej10B9-9673</strain>
    </source>
</reference>
<dbReference type="Gene3D" id="3.40.50.970">
    <property type="match status" value="1"/>
</dbReference>
<feature type="domain" description="Transketolase-like pyrimidine-binding" evidence="4">
    <location>
        <begin position="1"/>
        <end position="165"/>
    </location>
</feature>
<dbReference type="Pfam" id="PF02780">
    <property type="entry name" value="Transketolase_C"/>
    <property type="match status" value="1"/>
</dbReference>